<dbReference type="Pfam" id="PF00400">
    <property type="entry name" value="WD40"/>
    <property type="match status" value="3"/>
</dbReference>
<dbReference type="PANTHER" id="PTHR22852:SF0">
    <property type="entry name" value="DENTICLELESS PROTEIN HOMOLOG"/>
    <property type="match status" value="1"/>
</dbReference>
<keyword evidence="9" id="KW-1185">Reference proteome</keyword>
<dbReference type="GO" id="GO:0005634">
    <property type="term" value="C:nucleus"/>
    <property type="evidence" value="ECO:0007669"/>
    <property type="project" value="TreeGrafter"/>
</dbReference>
<feature type="repeat" description="WD" evidence="6">
    <location>
        <begin position="681"/>
        <end position="712"/>
    </location>
</feature>
<gene>
    <name evidence="8" type="ORF">CCHL11_08236</name>
</gene>
<feature type="compositionally biased region" description="Low complexity" evidence="7">
    <location>
        <begin position="172"/>
        <end position="184"/>
    </location>
</feature>
<evidence type="ECO:0000313" key="9">
    <source>
        <dbReference type="Proteomes" id="UP000186583"/>
    </source>
</evidence>
<evidence type="ECO:0000256" key="2">
    <source>
        <dbReference type="ARBA" id="ARBA00022574"/>
    </source>
</evidence>
<dbReference type="STRING" id="708187.A0A1Q8RJD4"/>
<feature type="compositionally biased region" description="Basic residues" evidence="7">
    <location>
        <begin position="34"/>
        <end position="51"/>
    </location>
</feature>
<keyword evidence="2 6" id="KW-0853">WD repeat</keyword>
<keyword evidence="8" id="KW-0131">Cell cycle</keyword>
<dbReference type="InterPro" id="IPR051865">
    <property type="entry name" value="WD-repeat_CDT2_adapter"/>
</dbReference>
<evidence type="ECO:0000313" key="8">
    <source>
        <dbReference type="EMBL" id="OLN84437.1"/>
    </source>
</evidence>
<dbReference type="Gene3D" id="2.130.10.10">
    <property type="entry name" value="YVTN repeat-like/Quinoprotein amine dehydrogenase"/>
    <property type="match status" value="2"/>
</dbReference>
<name>A0A1Q8RJD4_9PEZI</name>
<keyword evidence="8" id="KW-0132">Cell division</keyword>
<comment type="pathway">
    <text evidence="1">Protein modification; protein ubiquitination.</text>
</comment>
<reference evidence="8 9" key="1">
    <citation type="submission" date="2016-11" db="EMBL/GenBank/DDBJ databases">
        <title>Draft Genome Assembly of Colletotrichum chlorophyti a pathogen of herbaceous plants.</title>
        <authorList>
            <person name="Gan P."/>
            <person name="Narusaka M."/>
            <person name="Tsushima A."/>
            <person name="Narusaka Y."/>
            <person name="Takano Y."/>
            <person name="Shirasu K."/>
        </authorList>
    </citation>
    <scope>NUCLEOTIDE SEQUENCE [LARGE SCALE GENOMIC DNA]</scope>
    <source>
        <strain evidence="8 9">NTL11</strain>
    </source>
</reference>
<evidence type="ECO:0000256" key="7">
    <source>
        <dbReference type="SAM" id="MobiDB-lite"/>
    </source>
</evidence>
<dbReference type="PROSITE" id="PS00678">
    <property type="entry name" value="WD_REPEATS_1"/>
    <property type="match status" value="1"/>
</dbReference>
<dbReference type="InterPro" id="IPR019775">
    <property type="entry name" value="WD40_repeat_CS"/>
</dbReference>
<dbReference type="SUPFAM" id="SSF50978">
    <property type="entry name" value="WD40 repeat-like"/>
    <property type="match status" value="1"/>
</dbReference>
<feature type="repeat" description="WD" evidence="6">
    <location>
        <begin position="345"/>
        <end position="386"/>
    </location>
</feature>
<accession>A0A1Q8RJD4</accession>
<feature type="compositionally biased region" description="Low complexity" evidence="7">
    <location>
        <begin position="93"/>
        <end position="103"/>
    </location>
</feature>
<dbReference type="AlphaFoldDB" id="A0A1Q8RJD4"/>
<proteinExistence type="inferred from homology"/>
<dbReference type="GO" id="GO:0051301">
    <property type="term" value="P:cell division"/>
    <property type="evidence" value="ECO:0007669"/>
    <property type="project" value="UniProtKB-KW"/>
</dbReference>
<dbReference type="GO" id="GO:0043161">
    <property type="term" value="P:proteasome-mediated ubiquitin-dependent protein catabolic process"/>
    <property type="evidence" value="ECO:0007669"/>
    <property type="project" value="TreeGrafter"/>
</dbReference>
<dbReference type="PANTHER" id="PTHR22852">
    <property type="entry name" value="LETHAL 2 DENTICLELESS PROTEIN RETINOIC ACID-REGULATED NUCLEAR MATRIX-ASSOCIATED PROTEIN"/>
    <property type="match status" value="1"/>
</dbReference>
<protein>
    <submittedName>
        <fullName evidence="8">Cell division cycle protein cdt2</fullName>
    </submittedName>
</protein>
<dbReference type="InterPro" id="IPR001680">
    <property type="entry name" value="WD40_rpt"/>
</dbReference>
<evidence type="ECO:0000256" key="1">
    <source>
        <dbReference type="ARBA" id="ARBA00004906"/>
    </source>
</evidence>
<organism evidence="8 9">
    <name type="scientific">Colletotrichum chlorophyti</name>
    <dbReference type="NCBI Taxonomy" id="708187"/>
    <lineage>
        <taxon>Eukaryota</taxon>
        <taxon>Fungi</taxon>
        <taxon>Dikarya</taxon>
        <taxon>Ascomycota</taxon>
        <taxon>Pezizomycotina</taxon>
        <taxon>Sordariomycetes</taxon>
        <taxon>Hypocreomycetidae</taxon>
        <taxon>Glomerellales</taxon>
        <taxon>Glomerellaceae</taxon>
        <taxon>Colletotrichum</taxon>
    </lineage>
</organism>
<feature type="compositionally biased region" description="Low complexity" evidence="7">
    <location>
        <begin position="17"/>
        <end position="33"/>
    </location>
</feature>
<dbReference type="InterPro" id="IPR036322">
    <property type="entry name" value="WD40_repeat_dom_sf"/>
</dbReference>
<comment type="caution">
    <text evidence="8">The sequence shown here is derived from an EMBL/GenBank/DDBJ whole genome shotgun (WGS) entry which is preliminary data.</text>
</comment>
<dbReference type="PROSITE" id="PS50294">
    <property type="entry name" value="WD_REPEATS_REGION"/>
    <property type="match status" value="1"/>
</dbReference>
<dbReference type="GO" id="GO:0030674">
    <property type="term" value="F:protein-macromolecule adaptor activity"/>
    <property type="evidence" value="ECO:0007669"/>
    <property type="project" value="TreeGrafter"/>
</dbReference>
<keyword evidence="4" id="KW-0833">Ubl conjugation pathway</keyword>
<dbReference type="EMBL" id="MPGH01000189">
    <property type="protein sequence ID" value="OLN84437.1"/>
    <property type="molecule type" value="Genomic_DNA"/>
</dbReference>
<dbReference type="Proteomes" id="UP000186583">
    <property type="component" value="Unassembled WGS sequence"/>
</dbReference>
<feature type="region of interest" description="Disordered" evidence="7">
    <location>
        <begin position="1"/>
        <end position="198"/>
    </location>
</feature>
<evidence type="ECO:0000256" key="6">
    <source>
        <dbReference type="PROSITE-ProRule" id="PRU00221"/>
    </source>
</evidence>
<feature type="repeat" description="WD" evidence="6">
    <location>
        <begin position="388"/>
        <end position="425"/>
    </location>
</feature>
<evidence type="ECO:0000256" key="4">
    <source>
        <dbReference type="ARBA" id="ARBA00022786"/>
    </source>
</evidence>
<keyword evidence="3" id="KW-0677">Repeat</keyword>
<dbReference type="OrthoDB" id="2096344at2759"/>
<sequence length="755" mass="81680">MVYRGGMASPPPSDGLAPASSPVVPSSPPARVSQKQKRKAVLTPRKFRRFFTPRGMPSRGLGERTVLADLGGAAVNGHPTPPQSSPVLKEPISPTSTSSLLSPFGSEDGSKKRKRSVVNAIPMKLPPPTRSSNTKRSRTQPEDLEVDTPLGRSPIARSALDQKENVPPEDQTSTSPSTTGRRSTALGNNYPSGPRLSSDGFARKLSSLTASNFATATIGCESLRPRSTLVGGNLVFPRDSIDYFKCNRAGVPAFDKGKSAVPVALCSKPDAEPIVLPYRPQPVIKLRNRGPGAQLLLREQGSTPRPGRQNAPITAIGDEEGFIRFFDTASTPSGATPRSKVEIVIQAHENAIMDLAFSNDDLRLASACGDRSGKIFDMMSQSVAVELNGGHFQSMRRVEFQPGQANGNVLATSDRDGKIQIWDLRCCSAPANAFSTSGPEGILHRDRTRPPLFARTTNTFDNAHARTVEGVTSTASVTALHYMPEGREHLLLSASEANACIKLWDTRYITPRNRDATPIAVTAEPATHRWRPYGLTSLALSSDAARLYAVCKDNTVYAYSISHLMLGHAPELSLRPPRQKAGSAVQGMGPLYGFKHDLLHVESFYVRCAIRPISFSGAELLAVGSTDKCAILFPTDERAMREQWDTQSHLPASSIAAPPDPKPHVAGADQVPIVRNGTPLIRGHTREVTGVCWSNEGKLVTISDDYMVRHWQEDEGDYDARGLRTCGEFGGNRHMAGWADVTDDWDGADDTHSEC</sequence>
<dbReference type="InterPro" id="IPR015943">
    <property type="entry name" value="WD40/YVTN_repeat-like_dom_sf"/>
</dbReference>
<comment type="similarity">
    <text evidence="5">Belongs to the WD repeat cdt2 family.</text>
</comment>
<evidence type="ECO:0000256" key="3">
    <source>
        <dbReference type="ARBA" id="ARBA00022737"/>
    </source>
</evidence>
<evidence type="ECO:0000256" key="5">
    <source>
        <dbReference type="ARBA" id="ARBA00038344"/>
    </source>
</evidence>
<dbReference type="SMART" id="SM00320">
    <property type="entry name" value="WD40"/>
    <property type="match status" value="6"/>
</dbReference>
<dbReference type="PROSITE" id="PS50082">
    <property type="entry name" value="WD_REPEATS_2"/>
    <property type="match status" value="3"/>
</dbReference>